<dbReference type="Gene3D" id="3.30.2320.50">
    <property type="match status" value="1"/>
</dbReference>
<sequence length="88" mass="10331">MHDTFLIDRIWVKVQELCKENEMEKLTKLVVTVNNNSHVNKENLYDHITKCNSELIDENIEIVVERQPIDEQTAIIESLEGDVSESYR</sequence>
<name>A0A0D1BY40_CLOBO</name>
<reference evidence="1 2" key="1">
    <citation type="submission" date="2014-06" db="EMBL/GenBank/DDBJ databases">
        <title>Genome characterization of distinct group I Clostridium botulinum lineages.</title>
        <authorList>
            <person name="Giordani F."/>
            <person name="Anselmo A."/>
            <person name="Fillo S."/>
            <person name="Palozzi A.M."/>
            <person name="Fortunato A."/>
            <person name="Gentile B."/>
            <person name="Ciammaruconi A."/>
            <person name="Anniballi F."/>
            <person name="De Medici D."/>
            <person name="Lista F."/>
        </authorList>
    </citation>
    <scope>NUCLEOTIDE SEQUENCE [LARGE SCALE GENOMIC DNA]</scope>
    <source>
        <strain evidence="1 2">B2 450</strain>
    </source>
</reference>
<gene>
    <name evidence="1" type="ORF">N495_09220</name>
</gene>
<dbReference type="AlphaFoldDB" id="A0A0D1BY40"/>
<dbReference type="Proteomes" id="UP000032250">
    <property type="component" value="Unassembled WGS sequence"/>
</dbReference>
<protein>
    <recommendedName>
        <fullName evidence="3">Hydrogenase expression protein</fullName>
    </recommendedName>
</protein>
<organism evidence="1 2">
    <name type="scientific">Clostridium botulinum B2 450</name>
    <dbReference type="NCBI Taxonomy" id="1379739"/>
    <lineage>
        <taxon>Bacteria</taxon>
        <taxon>Bacillati</taxon>
        <taxon>Bacillota</taxon>
        <taxon>Clostridia</taxon>
        <taxon>Eubacteriales</taxon>
        <taxon>Clostridiaceae</taxon>
        <taxon>Clostridium</taxon>
    </lineage>
</organism>
<evidence type="ECO:0000313" key="2">
    <source>
        <dbReference type="Proteomes" id="UP000032250"/>
    </source>
</evidence>
<dbReference type="OrthoDB" id="1753572at2"/>
<evidence type="ECO:0008006" key="3">
    <source>
        <dbReference type="Google" id="ProtNLM"/>
    </source>
</evidence>
<proteinExistence type="predicted"/>
<dbReference type="PATRIC" id="fig|1379739.3.peg.2200"/>
<comment type="caution">
    <text evidence="1">The sequence shown here is derived from an EMBL/GenBank/DDBJ whole genome shotgun (WGS) entry which is preliminary data.</text>
</comment>
<dbReference type="HOGENOM" id="CLU_189753_0_0_9"/>
<accession>A0A0D1BY40</accession>
<evidence type="ECO:0000313" key="1">
    <source>
        <dbReference type="EMBL" id="KIS23766.1"/>
    </source>
</evidence>
<dbReference type="RefSeq" id="WP_042385002.1">
    <property type="nucleotide sequence ID" value="NZ_JXSU01000007.1"/>
</dbReference>
<dbReference type="EMBL" id="JXSU01000007">
    <property type="protein sequence ID" value="KIS23766.1"/>
    <property type="molecule type" value="Genomic_DNA"/>
</dbReference>